<name>A0A9P6EFR4_9AGAR</name>
<feature type="compositionally biased region" description="Basic and acidic residues" evidence="11">
    <location>
        <begin position="251"/>
        <end position="269"/>
    </location>
</feature>
<dbReference type="EC" id="1.3.1.76" evidence="2"/>
<keyword evidence="5" id="KW-0808">Transferase</keyword>
<proteinExistence type="inferred from homology"/>
<dbReference type="Pfam" id="PF14824">
    <property type="entry name" value="Sirohm_synth_M"/>
    <property type="match status" value="1"/>
</dbReference>
<feature type="domain" description="Tetrapyrrole methylase" evidence="12">
    <location>
        <begin position="364"/>
        <end position="478"/>
    </location>
</feature>
<feature type="compositionally biased region" description="Pro residues" evidence="11">
    <location>
        <begin position="508"/>
        <end position="517"/>
    </location>
</feature>
<keyword evidence="9" id="KW-0627">Porphyrin biosynthesis</keyword>
<dbReference type="GO" id="GO:0032259">
    <property type="term" value="P:methylation"/>
    <property type="evidence" value="ECO:0007669"/>
    <property type="project" value="UniProtKB-KW"/>
</dbReference>
<dbReference type="Gene3D" id="3.40.1010.10">
    <property type="entry name" value="Cobalt-precorrin-4 Transmethylase, Domain 1"/>
    <property type="match status" value="1"/>
</dbReference>
<keyword evidence="7" id="KW-0560">Oxidoreductase</keyword>
<keyword evidence="4" id="KW-0489">Methyltransferase</keyword>
<dbReference type="OrthoDB" id="508204at2759"/>
<dbReference type="SUPFAM" id="SSF51735">
    <property type="entry name" value="NAD(P)-binding Rossmann-fold domains"/>
    <property type="match status" value="1"/>
</dbReference>
<evidence type="ECO:0000313" key="14">
    <source>
        <dbReference type="EMBL" id="KAF9528130.1"/>
    </source>
</evidence>
<dbReference type="SUPFAM" id="SSF53790">
    <property type="entry name" value="Tetrapyrrole methylase"/>
    <property type="match status" value="2"/>
</dbReference>
<evidence type="ECO:0000256" key="10">
    <source>
        <dbReference type="ARBA" id="ARBA00035662"/>
    </source>
</evidence>
<dbReference type="AlphaFoldDB" id="A0A9P6EFR4"/>
<comment type="subunit">
    <text evidence="1">Homodimer.</text>
</comment>
<evidence type="ECO:0000256" key="3">
    <source>
        <dbReference type="ARBA" id="ARBA00022481"/>
    </source>
</evidence>
<dbReference type="Pfam" id="PF00590">
    <property type="entry name" value="TP_methylase"/>
    <property type="match status" value="1"/>
</dbReference>
<evidence type="ECO:0000256" key="4">
    <source>
        <dbReference type="ARBA" id="ARBA00022603"/>
    </source>
</evidence>
<evidence type="ECO:0000313" key="15">
    <source>
        <dbReference type="Proteomes" id="UP000807306"/>
    </source>
</evidence>
<dbReference type="Proteomes" id="UP000807306">
    <property type="component" value="Unassembled WGS sequence"/>
</dbReference>
<evidence type="ECO:0000256" key="6">
    <source>
        <dbReference type="ARBA" id="ARBA00022691"/>
    </source>
</evidence>
<dbReference type="InterPro" id="IPR014777">
    <property type="entry name" value="4pyrrole_Mease_sub1"/>
</dbReference>
<dbReference type="InterPro" id="IPR035996">
    <property type="entry name" value="4pyrrol_Methylase_sf"/>
</dbReference>
<feature type="region of interest" description="Disordered" evidence="11">
    <location>
        <begin position="251"/>
        <end position="292"/>
    </location>
</feature>
<comment type="caution">
    <text evidence="14">The sequence shown here is derived from an EMBL/GenBank/DDBJ whole genome shotgun (WGS) entry which is preliminary data.</text>
</comment>
<evidence type="ECO:0000256" key="7">
    <source>
        <dbReference type="ARBA" id="ARBA00023002"/>
    </source>
</evidence>
<evidence type="ECO:0000256" key="8">
    <source>
        <dbReference type="ARBA" id="ARBA00023027"/>
    </source>
</evidence>
<feature type="compositionally biased region" description="Pro residues" evidence="11">
    <location>
        <begin position="167"/>
        <end position="186"/>
    </location>
</feature>
<dbReference type="EMBL" id="MU157855">
    <property type="protein sequence ID" value="KAF9528130.1"/>
    <property type="molecule type" value="Genomic_DNA"/>
</dbReference>
<evidence type="ECO:0000256" key="2">
    <source>
        <dbReference type="ARBA" id="ARBA00012400"/>
    </source>
</evidence>
<reference evidence="14" key="1">
    <citation type="submission" date="2020-11" db="EMBL/GenBank/DDBJ databases">
        <authorList>
            <consortium name="DOE Joint Genome Institute"/>
            <person name="Ahrendt S."/>
            <person name="Riley R."/>
            <person name="Andreopoulos W."/>
            <person name="Labutti K."/>
            <person name="Pangilinan J."/>
            <person name="Ruiz-Duenas F.J."/>
            <person name="Barrasa J.M."/>
            <person name="Sanchez-Garcia M."/>
            <person name="Camarero S."/>
            <person name="Miyauchi S."/>
            <person name="Serrano A."/>
            <person name="Linde D."/>
            <person name="Babiker R."/>
            <person name="Drula E."/>
            <person name="Ayuso-Fernandez I."/>
            <person name="Pacheco R."/>
            <person name="Padilla G."/>
            <person name="Ferreira P."/>
            <person name="Barriuso J."/>
            <person name="Kellner H."/>
            <person name="Castanera R."/>
            <person name="Alfaro M."/>
            <person name="Ramirez L."/>
            <person name="Pisabarro A.G."/>
            <person name="Kuo A."/>
            <person name="Tritt A."/>
            <person name="Lipzen A."/>
            <person name="He G."/>
            <person name="Yan M."/>
            <person name="Ng V."/>
            <person name="Cullen D."/>
            <person name="Martin F."/>
            <person name="Rosso M.-N."/>
            <person name="Henrissat B."/>
            <person name="Hibbett D."/>
            <person name="Martinez A.T."/>
            <person name="Grigoriev I.V."/>
        </authorList>
    </citation>
    <scope>NUCLEOTIDE SEQUENCE</scope>
    <source>
        <strain evidence="14">CBS 506.95</strain>
    </source>
</reference>
<organism evidence="14 15">
    <name type="scientific">Crepidotus variabilis</name>
    <dbReference type="NCBI Taxonomy" id="179855"/>
    <lineage>
        <taxon>Eukaryota</taxon>
        <taxon>Fungi</taxon>
        <taxon>Dikarya</taxon>
        <taxon>Basidiomycota</taxon>
        <taxon>Agaricomycotina</taxon>
        <taxon>Agaricomycetes</taxon>
        <taxon>Agaricomycetidae</taxon>
        <taxon>Agaricales</taxon>
        <taxon>Agaricineae</taxon>
        <taxon>Crepidotaceae</taxon>
        <taxon>Crepidotus</taxon>
    </lineage>
</organism>
<evidence type="ECO:0000259" key="12">
    <source>
        <dbReference type="Pfam" id="PF00590"/>
    </source>
</evidence>
<dbReference type="GO" id="GO:0019354">
    <property type="term" value="P:siroheme biosynthetic process"/>
    <property type="evidence" value="ECO:0007669"/>
    <property type="project" value="TreeGrafter"/>
</dbReference>
<dbReference type="GO" id="GO:0004851">
    <property type="term" value="F:uroporphyrin-III C-methyltransferase activity"/>
    <property type="evidence" value="ECO:0007669"/>
    <property type="project" value="TreeGrafter"/>
</dbReference>
<evidence type="ECO:0000256" key="11">
    <source>
        <dbReference type="SAM" id="MobiDB-lite"/>
    </source>
</evidence>
<dbReference type="GO" id="GO:0043115">
    <property type="term" value="F:precorrin-2 dehydrogenase activity"/>
    <property type="evidence" value="ECO:0007669"/>
    <property type="project" value="UniProtKB-EC"/>
</dbReference>
<dbReference type="InterPro" id="IPR036291">
    <property type="entry name" value="NAD(P)-bd_dom_sf"/>
</dbReference>
<keyword evidence="3" id="KW-0488">Methylation</keyword>
<feature type="compositionally biased region" description="Low complexity" evidence="11">
    <location>
        <begin position="487"/>
        <end position="507"/>
    </location>
</feature>
<dbReference type="Pfam" id="PF13241">
    <property type="entry name" value="NAD_binding_7"/>
    <property type="match status" value="1"/>
</dbReference>
<feature type="region of interest" description="Disordered" evidence="11">
    <location>
        <begin position="487"/>
        <end position="517"/>
    </location>
</feature>
<dbReference type="PANTHER" id="PTHR45790">
    <property type="entry name" value="SIROHEME SYNTHASE-RELATED"/>
    <property type="match status" value="1"/>
</dbReference>
<evidence type="ECO:0000256" key="5">
    <source>
        <dbReference type="ARBA" id="ARBA00022679"/>
    </source>
</evidence>
<gene>
    <name evidence="14" type="ORF">CPB83DRAFT_767185</name>
</gene>
<dbReference type="Gene3D" id="3.30.950.10">
    <property type="entry name" value="Methyltransferase, Cobalt-precorrin-4 Transmethylase, Domain 2"/>
    <property type="match status" value="1"/>
</dbReference>
<keyword evidence="6" id="KW-0949">S-adenosyl-L-methionine</keyword>
<dbReference type="InterPro" id="IPR000878">
    <property type="entry name" value="4pyrrol_Mease"/>
</dbReference>
<accession>A0A9P6EFR4</accession>
<evidence type="ECO:0000256" key="1">
    <source>
        <dbReference type="ARBA" id="ARBA00011738"/>
    </source>
</evidence>
<keyword evidence="8" id="KW-0520">NAD</keyword>
<evidence type="ECO:0000259" key="13">
    <source>
        <dbReference type="Pfam" id="PF14824"/>
    </source>
</evidence>
<dbReference type="InterPro" id="IPR014776">
    <property type="entry name" value="4pyrrole_Mease_sub2"/>
</dbReference>
<dbReference type="InterPro" id="IPR028281">
    <property type="entry name" value="Sirohaem_synthase_central"/>
</dbReference>
<comment type="similarity">
    <text evidence="10">In the N-terminal section; belongs to the precorrin methyltransferase family.</text>
</comment>
<evidence type="ECO:0000256" key="9">
    <source>
        <dbReference type="ARBA" id="ARBA00023244"/>
    </source>
</evidence>
<dbReference type="FunFam" id="3.40.1010.10:FF:000006">
    <property type="entry name" value="Siroheme synthase, putative"/>
    <property type="match status" value="1"/>
</dbReference>
<feature type="region of interest" description="Disordered" evidence="11">
    <location>
        <begin position="164"/>
        <end position="192"/>
    </location>
</feature>
<dbReference type="SUPFAM" id="SSF75615">
    <property type="entry name" value="Siroheme synthase middle domains-like"/>
    <property type="match status" value="1"/>
</dbReference>
<sequence length="710" mass="76193">MIVIQVLDLTSTTSTTNLKMYPTPQLGSSLLLSFSFSPTPKKRTILILGSSPLSAHRAFSALEAGARVLILAERGLNEACDEVKWRVGRGEVEFVEWDGDEKSLIGVLEKEKEGVYMAFVTPLTTTSEQKLQKIYEILKAHHVLTNIADHPSLSDFGFMATHRFSYSPPPPPPPPTQPTPPPPPTSSPQLIPSPLQIALTTNGHGCRLATRLRREIVARLPNEVGEAVRRVGVMRRIVLDEAAAAAAAVDAKDAAKKDEVELKEADKEGTTSSEIPSPPRSDPEHKEPKKTRQLRWLAQISEYWPLEKLASLEEGEMRMLLDDASAMTTATATVTPPSPSLPSQHYTSLLPPLPPTHPPHPGEIYLVGSGPGHPALLTVAAYQPISLILSDKLVPTPILALIPASVRVIIARKFPGNADASQSEMMGLAVEAARRGERVLRLKQGDPGVYARLAEEYLFFSQNGFVPVVVPGLSSALVGPLVVSPGPGRPLSRSSPHPSSTSSLSPTSPLPLQPLPLPLQPLPLQTPISLTSRGISDSILVLTGVGRGGSHLSVPPYERGRSVVLLMGVGRLREVVSGMIGSGGGGMIGSGGSSSTSASSHGGYPSYLPTSLIERASLPDQRVISSTLGDICEALEWTGEKRAPGMVVVGWCCLDELELDDLLAPGPGAETNDNDMARVNTWLGRDEHGEQRRWRVSEGVDWRWGDLFGC</sequence>
<dbReference type="PANTHER" id="PTHR45790:SF6">
    <property type="entry name" value="UROPORPHYRINOGEN-III C-METHYLTRANSFERASE"/>
    <property type="match status" value="1"/>
</dbReference>
<feature type="domain" description="Siroheme synthase central" evidence="13">
    <location>
        <begin position="194"/>
        <end position="218"/>
    </location>
</feature>
<dbReference type="Gene3D" id="3.40.50.720">
    <property type="entry name" value="NAD(P)-binding Rossmann-like Domain"/>
    <property type="match status" value="1"/>
</dbReference>
<keyword evidence="15" id="KW-1185">Reference proteome</keyword>
<dbReference type="InterPro" id="IPR050161">
    <property type="entry name" value="Siro_Cobalamin_biosynth"/>
</dbReference>
<protein>
    <recommendedName>
        <fullName evidence="2">precorrin-2 dehydrogenase</fullName>
        <ecNumber evidence="2">1.3.1.76</ecNumber>
    </recommendedName>
</protein>